<dbReference type="GO" id="GO:0005524">
    <property type="term" value="F:ATP binding"/>
    <property type="evidence" value="ECO:0007669"/>
    <property type="project" value="InterPro"/>
</dbReference>
<dbReference type="InterPro" id="IPR003593">
    <property type="entry name" value="AAA+_ATPase"/>
</dbReference>
<dbReference type="Proteomes" id="UP000001396">
    <property type="component" value="Unassembled WGS sequence"/>
</dbReference>
<name>D3BNR0_HETP5</name>
<gene>
    <name evidence="2" type="ORF">PPL_09581</name>
</gene>
<dbReference type="GO" id="GO:0031593">
    <property type="term" value="F:polyubiquitin modification-dependent protein binding"/>
    <property type="evidence" value="ECO:0007669"/>
    <property type="project" value="TreeGrafter"/>
</dbReference>
<dbReference type="PANTHER" id="PTHR23077:SF195">
    <property type="entry name" value="AAA ATPASE DOMAIN-CONTAINING PROTEIN"/>
    <property type="match status" value="1"/>
</dbReference>
<dbReference type="AlphaFoldDB" id="D3BNR0"/>
<dbReference type="GO" id="GO:0016887">
    <property type="term" value="F:ATP hydrolysis activity"/>
    <property type="evidence" value="ECO:0007669"/>
    <property type="project" value="InterPro"/>
</dbReference>
<dbReference type="OMA" id="NAYVIGM"/>
<accession>D3BNR0</accession>
<protein>
    <submittedName>
        <fullName evidence="2">AAA family ATPase</fullName>
    </submittedName>
</protein>
<dbReference type="GO" id="GO:0051228">
    <property type="term" value="P:mitotic spindle disassembly"/>
    <property type="evidence" value="ECO:0007669"/>
    <property type="project" value="TreeGrafter"/>
</dbReference>
<evidence type="ECO:0000259" key="1">
    <source>
        <dbReference type="SMART" id="SM00382"/>
    </source>
</evidence>
<dbReference type="SMART" id="SM00382">
    <property type="entry name" value="AAA"/>
    <property type="match status" value="1"/>
</dbReference>
<dbReference type="GO" id="GO:0005634">
    <property type="term" value="C:nucleus"/>
    <property type="evidence" value="ECO:0007669"/>
    <property type="project" value="TreeGrafter"/>
</dbReference>
<dbReference type="GO" id="GO:0005829">
    <property type="term" value="C:cytosol"/>
    <property type="evidence" value="ECO:0007669"/>
    <property type="project" value="TreeGrafter"/>
</dbReference>
<dbReference type="InterPro" id="IPR041569">
    <property type="entry name" value="AAA_lid_3"/>
</dbReference>
<dbReference type="PANTHER" id="PTHR23077">
    <property type="entry name" value="AAA-FAMILY ATPASE"/>
    <property type="match status" value="1"/>
</dbReference>
<dbReference type="GeneID" id="31365056"/>
<dbReference type="EMBL" id="ADBJ01000044">
    <property type="protein sequence ID" value="EFA76829.1"/>
    <property type="molecule type" value="Genomic_DNA"/>
</dbReference>
<dbReference type="GO" id="GO:0034098">
    <property type="term" value="C:VCP-NPL4-UFD1 AAA ATPase complex"/>
    <property type="evidence" value="ECO:0007669"/>
    <property type="project" value="TreeGrafter"/>
</dbReference>
<proteinExistence type="predicted"/>
<dbReference type="InParanoid" id="D3BNR0"/>
<dbReference type="STRING" id="670386.D3BNR0"/>
<dbReference type="RefSeq" id="XP_020428961.1">
    <property type="nucleotide sequence ID" value="XM_020580374.1"/>
</dbReference>
<dbReference type="Pfam" id="PF00004">
    <property type="entry name" value="AAA"/>
    <property type="match status" value="2"/>
</dbReference>
<reference evidence="2 3" key="1">
    <citation type="journal article" date="2011" name="Genome Res.">
        <title>Phylogeny-wide analysis of social amoeba genomes highlights ancient origins for complex intercellular communication.</title>
        <authorList>
            <person name="Heidel A.J."/>
            <person name="Lawal H.M."/>
            <person name="Felder M."/>
            <person name="Schilde C."/>
            <person name="Helps N.R."/>
            <person name="Tunggal B."/>
            <person name="Rivero F."/>
            <person name="John U."/>
            <person name="Schleicher M."/>
            <person name="Eichinger L."/>
            <person name="Platzer M."/>
            <person name="Noegel A.A."/>
            <person name="Schaap P."/>
            <person name="Gloeckner G."/>
        </authorList>
    </citation>
    <scope>NUCLEOTIDE SEQUENCE [LARGE SCALE GENOMIC DNA]</scope>
    <source>
        <strain evidence="3">ATCC 26659 / Pp 5 / PN500</strain>
    </source>
</reference>
<dbReference type="InterPro" id="IPR027417">
    <property type="entry name" value="P-loop_NTPase"/>
</dbReference>
<organism evidence="2 3">
    <name type="scientific">Heterostelium pallidum (strain ATCC 26659 / Pp 5 / PN500)</name>
    <name type="common">Cellular slime mold</name>
    <name type="synonym">Polysphondylium pallidum</name>
    <dbReference type="NCBI Taxonomy" id="670386"/>
    <lineage>
        <taxon>Eukaryota</taxon>
        <taxon>Amoebozoa</taxon>
        <taxon>Evosea</taxon>
        <taxon>Eumycetozoa</taxon>
        <taxon>Dictyostelia</taxon>
        <taxon>Acytosteliales</taxon>
        <taxon>Acytosteliaceae</taxon>
        <taxon>Heterostelium</taxon>
    </lineage>
</organism>
<dbReference type="InterPro" id="IPR003959">
    <property type="entry name" value="ATPase_AAA_core"/>
</dbReference>
<dbReference type="Gene3D" id="1.10.8.60">
    <property type="match status" value="2"/>
</dbReference>
<dbReference type="CDD" id="cd19481">
    <property type="entry name" value="RecA-like_protease"/>
    <property type="match status" value="1"/>
</dbReference>
<evidence type="ECO:0000313" key="3">
    <source>
        <dbReference type="Proteomes" id="UP000001396"/>
    </source>
</evidence>
<feature type="domain" description="AAA+ ATPase" evidence="1">
    <location>
        <begin position="45"/>
        <end position="195"/>
    </location>
</feature>
<dbReference type="InterPro" id="IPR050168">
    <property type="entry name" value="AAA_ATPase_domain"/>
</dbReference>
<dbReference type="GO" id="GO:0030970">
    <property type="term" value="P:retrograde protein transport, ER to cytosol"/>
    <property type="evidence" value="ECO:0007669"/>
    <property type="project" value="TreeGrafter"/>
</dbReference>
<comment type="caution">
    <text evidence="2">The sequence shown here is derived from an EMBL/GenBank/DDBJ whole genome shotgun (WGS) entry which is preliminary data.</text>
</comment>
<dbReference type="GO" id="GO:0097352">
    <property type="term" value="P:autophagosome maturation"/>
    <property type="evidence" value="ECO:0007669"/>
    <property type="project" value="TreeGrafter"/>
</dbReference>
<sequence>MSSDYILILIVFDSLKYSYNTINNHHNSRSNDNINNIFKTLDIRLPVHLLIQSRTGLGKSLLINTILNEFKSLYKHDLDYQIINSTYLYQENDGDTERYLTSLIKRNNNNSSTKPFILVLEEFDSISVKRESGRVGKIERGVTTFLLDLLDGNSEPSNVNSCIFIIGITNRVDSIDSEMFQCGRFDSVINIPIPSPQDRKDILSILIKKYSGYYDNKQYYDELIDYLANCTHGYVGADLQFLCNEAATHAIVKSEKQQKESRQQQSQRLLVSREDFNEMFHRVKPSILNQYQIRLESIAFEEIGALDQVIQRIKTAVLLPILNPEPLARIGIEVLARHRGFDSSTEQSADRLLSCLLIEMDGFATSQQHRSKTKGAAASTNNSIGSIVLGATTRIDMLDPTILRPGRFDYHIEIPNPDHNGRIDILTKLTKNMPLADDVNLFKLADLTNGCCGADLANLCKESALIALRQDLNSTKIEMQHFMEAKEALKLRTFFNQNIS</sequence>
<dbReference type="Pfam" id="PF17862">
    <property type="entry name" value="AAA_lid_3"/>
    <property type="match status" value="2"/>
</dbReference>
<evidence type="ECO:0000313" key="2">
    <source>
        <dbReference type="EMBL" id="EFA76829.1"/>
    </source>
</evidence>
<keyword evidence="3" id="KW-1185">Reference proteome</keyword>
<dbReference type="Gene3D" id="3.40.50.300">
    <property type="entry name" value="P-loop containing nucleotide triphosphate hydrolases"/>
    <property type="match status" value="2"/>
</dbReference>
<dbReference type="SUPFAM" id="SSF52540">
    <property type="entry name" value="P-loop containing nucleoside triphosphate hydrolases"/>
    <property type="match status" value="2"/>
</dbReference>